<proteinExistence type="predicted"/>
<dbReference type="Proteomes" id="UP000319693">
    <property type="component" value="Segment"/>
</dbReference>
<accession>A0A4Y6ELA5</accession>
<protein>
    <submittedName>
        <fullName evidence="1">Uncharacterized protein</fullName>
    </submittedName>
</protein>
<evidence type="ECO:0000313" key="2">
    <source>
        <dbReference type="Proteomes" id="UP000319693"/>
    </source>
</evidence>
<reference evidence="1 2" key="1">
    <citation type="submission" date="2019-05" db="EMBL/GenBank/DDBJ databases">
        <authorList>
            <person name="Ellsworth Z."/>
            <person name="Dibiase D."/>
            <person name="Grasse S."/>
            <person name="Grondin A."/>
            <person name="Golas M."/>
            <person name="Doty J.A."/>
            <person name="Breton T.S."/>
            <person name="Caruso S.M."/>
            <person name="Garlena R.A."/>
            <person name="Russell D.A."/>
            <person name="Pope W.H."/>
            <person name="Jacobs-Se D."/>
            <person name="Hatfull G.F."/>
            <person name="Tolsma S."/>
        </authorList>
    </citation>
    <scope>NUCLEOTIDE SEQUENCE [LARGE SCALE GENOMIC DNA]</scope>
</reference>
<keyword evidence="2" id="KW-1185">Reference proteome</keyword>
<name>A0A4Y6ELA5_9CAUD</name>
<gene>
    <name evidence="1" type="primary">73</name>
    <name evidence="1" type="ORF">SEA_MCKINLEY_73</name>
</gene>
<evidence type="ECO:0000313" key="1">
    <source>
        <dbReference type="EMBL" id="QDF19510.1"/>
    </source>
</evidence>
<dbReference type="KEGG" id="vg:65121225"/>
<dbReference type="GeneID" id="65121225"/>
<organism evidence="1 2">
    <name type="scientific">Gordonia phage McKinley</name>
    <dbReference type="NCBI Taxonomy" id="2588507"/>
    <lineage>
        <taxon>Viruses</taxon>
        <taxon>Duplodnaviria</taxon>
        <taxon>Heunggongvirae</taxon>
        <taxon>Uroviricota</taxon>
        <taxon>Caudoviricetes</taxon>
        <taxon>Stackebrandtviridae</taxon>
        <taxon>Schenleyvirinae</taxon>
        <taxon>Vividuovirus</taxon>
        <taxon>Vividuovirus mckinley</taxon>
    </lineage>
</organism>
<dbReference type="EMBL" id="MK977702">
    <property type="protein sequence ID" value="QDF19510.1"/>
    <property type="molecule type" value="Genomic_DNA"/>
</dbReference>
<dbReference type="RefSeq" id="YP_010103363.1">
    <property type="nucleotide sequence ID" value="NC_055808.1"/>
</dbReference>
<sequence length="36" mass="3742">MGGRAAERLPGVDSGYLARPVGGVLAPPGIVLYREF</sequence>